<evidence type="ECO:0000256" key="1">
    <source>
        <dbReference type="ARBA" id="ARBA00001255"/>
    </source>
</evidence>
<keyword evidence="4" id="KW-0326">Glycosidase</keyword>
<proteinExistence type="predicted"/>
<dbReference type="InterPro" id="IPR013785">
    <property type="entry name" value="Aldolase_TIM"/>
</dbReference>
<dbReference type="Gene3D" id="2.60.40.1180">
    <property type="entry name" value="Golgi alpha-mannosidase II"/>
    <property type="match status" value="1"/>
</dbReference>
<dbReference type="AlphaFoldDB" id="A0A6J6L0Y1"/>
<name>A0A6J6L0Y1_9ZZZZ</name>
<dbReference type="CDD" id="cd14791">
    <property type="entry name" value="GH36"/>
    <property type="match status" value="1"/>
</dbReference>
<dbReference type="PANTHER" id="PTHR43053:SF3">
    <property type="entry name" value="ALPHA-GALACTOSIDASE C-RELATED"/>
    <property type="match status" value="1"/>
</dbReference>
<feature type="domain" description="Glycosyl hydrolase family 36 C-terminal" evidence="5">
    <location>
        <begin position="604"/>
        <end position="684"/>
    </location>
</feature>
<dbReference type="Pfam" id="PF02065">
    <property type="entry name" value="Melibiase"/>
    <property type="match status" value="1"/>
</dbReference>
<dbReference type="Pfam" id="PF16874">
    <property type="entry name" value="Glyco_hydro_36C"/>
    <property type="match status" value="1"/>
</dbReference>
<dbReference type="InterPro" id="IPR017853">
    <property type="entry name" value="GH"/>
</dbReference>
<dbReference type="PROSITE" id="PS00512">
    <property type="entry name" value="ALPHA_GALACTOSIDASE"/>
    <property type="match status" value="1"/>
</dbReference>
<evidence type="ECO:0000313" key="7">
    <source>
        <dbReference type="EMBL" id="CAB4654025.1"/>
    </source>
</evidence>
<comment type="catalytic activity">
    <reaction evidence="1">
        <text>Hydrolysis of terminal, non-reducing alpha-D-galactose residues in alpha-D-galactosides, including galactose oligosaccharides, galactomannans and galactolipids.</text>
        <dbReference type="EC" id="3.2.1.22"/>
    </reaction>
</comment>
<dbReference type="Pfam" id="PF16875">
    <property type="entry name" value="Glyco_hydro_36N"/>
    <property type="match status" value="1"/>
</dbReference>
<evidence type="ECO:0000259" key="6">
    <source>
        <dbReference type="Pfam" id="PF16875"/>
    </source>
</evidence>
<dbReference type="EMBL" id="CAEZWE010000035">
    <property type="protein sequence ID" value="CAB4654025.1"/>
    <property type="molecule type" value="Genomic_DNA"/>
</dbReference>
<evidence type="ECO:0000256" key="4">
    <source>
        <dbReference type="ARBA" id="ARBA00023295"/>
    </source>
</evidence>
<dbReference type="InterPro" id="IPR000111">
    <property type="entry name" value="Glyco_hydro_27/36_CS"/>
</dbReference>
<dbReference type="EC" id="3.2.1.22" evidence="2"/>
<dbReference type="InterPro" id="IPR031704">
    <property type="entry name" value="Glyco_hydro_36_N"/>
</dbReference>
<sequence length="700" mass="77175">MTIVPPVVLAHLNNQFTSVVVAAHTGVPYLAYVGARLAEDEIDTSLLQRGVLGGGLDVEVYPWLIAEPSKGWMGRPGIALRQGSSSTLSTAFTLHSATTSHNELTLNVVDHSLNISIELILRLENSGPLTISTTVHNASDMEISVDALRITTPVGPSCAEILTLGGRHAMEAVEERQTWGRTRIALENRTGRTSHEQLGVVFAGTPHFGEQHGQVWGVHLAWSGNFECVCDSVTEAMRVVQMGELLLPQEVLLAPDAHYVAPTVVMAYSSQGINGVSHQFHNYLRSFSAPDTHRPVIANTWEAVYFDHDLSTLCQLADVAASVGIERFVLDDGWFHGRRDDTAGLGDWWVDTSVWPQGLTPLIDHVRNLGMEFGLWFEPEMVNPDSELFRTHPEWALNGTLSEPILGRNQLVLDLSREDVREYLFASIDALLSTHEISYVKWDHNRPLIGGASHAQTVGAYALFDALTTAHPHVQFESCASGGGRIDMGIATYLDRFWTSDSIDALDRLEIQKGVTKLIPLEMLGSHIGSPTCHTTGRKHALSFRGATAMFGWLGVEWNLLTLDEREREKLSHVISVYKQFRALLHTGNYIRHDHPDTTMHIHSVVSSDAREALVSVSRLHNGPSHRTAPLTLTDLSPDVLYSVQRIDLGTPRWALHRGLPDWVNNGVHATGAQLAHMGLVLPPLLPESTMLLHITQVSR</sequence>
<dbReference type="PRINTS" id="PR00743">
    <property type="entry name" value="GLHYDRLASE36"/>
</dbReference>
<dbReference type="SUPFAM" id="SSF51445">
    <property type="entry name" value="(Trans)glycosidases"/>
    <property type="match status" value="1"/>
</dbReference>
<organism evidence="7">
    <name type="scientific">freshwater metagenome</name>
    <dbReference type="NCBI Taxonomy" id="449393"/>
    <lineage>
        <taxon>unclassified sequences</taxon>
        <taxon>metagenomes</taxon>
        <taxon>ecological metagenomes</taxon>
    </lineage>
</organism>
<dbReference type="GO" id="GO:0004557">
    <property type="term" value="F:alpha-galactosidase activity"/>
    <property type="evidence" value="ECO:0007669"/>
    <property type="project" value="UniProtKB-EC"/>
</dbReference>
<evidence type="ECO:0000256" key="3">
    <source>
        <dbReference type="ARBA" id="ARBA00022801"/>
    </source>
</evidence>
<dbReference type="GO" id="GO:0016052">
    <property type="term" value="P:carbohydrate catabolic process"/>
    <property type="evidence" value="ECO:0007669"/>
    <property type="project" value="InterPro"/>
</dbReference>
<dbReference type="InterPro" id="IPR013780">
    <property type="entry name" value="Glyco_hydro_b"/>
</dbReference>
<reference evidence="7" key="1">
    <citation type="submission" date="2020-05" db="EMBL/GenBank/DDBJ databases">
        <authorList>
            <person name="Chiriac C."/>
            <person name="Salcher M."/>
            <person name="Ghai R."/>
            <person name="Kavagutti S V."/>
        </authorList>
    </citation>
    <scope>NUCLEOTIDE SEQUENCE</scope>
</reference>
<protein>
    <recommendedName>
        <fullName evidence="2">alpha-galactosidase</fullName>
        <ecNumber evidence="2">3.2.1.22</ecNumber>
    </recommendedName>
</protein>
<dbReference type="PANTHER" id="PTHR43053">
    <property type="entry name" value="GLYCOSIDASE FAMILY 31"/>
    <property type="match status" value="1"/>
</dbReference>
<gene>
    <name evidence="7" type="ORF">UFOPK2169_00958</name>
</gene>
<feature type="domain" description="Glycosyl hydrolase family 36 N-terminal" evidence="6">
    <location>
        <begin position="28"/>
        <end position="253"/>
    </location>
</feature>
<evidence type="ECO:0000256" key="2">
    <source>
        <dbReference type="ARBA" id="ARBA00012755"/>
    </source>
</evidence>
<dbReference type="InterPro" id="IPR038417">
    <property type="entry name" value="Alpga-gal_N_sf"/>
</dbReference>
<dbReference type="InterPro" id="IPR002252">
    <property type="entry name" value="Glyco_hydro_36"/>
</dbReference>
<dbReference type="InterPro" id="IPR050985">
    <property type="entry name" value="Alpha-glycosidase_related"/>
</dbReference>
<dbReference type="Gene3D" id="2.70.98.60">
    <property type="entry name" value="alpha-galactosidase from lactobacil brevis"/>
    <property type="match status" value="1"/>
</dbReference>
<dbReference type="InterPro" id="IPR031705">
    <property type="entry name" value="Glyco_hydro_36_C"/>
</dbReference>
<accession>A0A6J6L0Y1</accession>
<dbReference type="Gene3D" id="3.20.20.70">
    <property type="entry name" value="Aldolase class I"/>
    <property type="match status" value="1"/>
</dbReference>
<evidence type="ECO:0000259" key="5">
    <source>
        <dbReference type="Pfam" id="PF16874"/>
    </source>
</evidence>
<dbReference type="FunFam" id="3.20.20.70:FF:000118">
    <property type="entry name" value="Alpha-galactosidase"/>
    <property type="match status" value="1"/>
</dbReference>
<keyword evidence="3" id="KW-0378">Hydrolase</keyword>